<name>A0A9P6QWD0_9FUNG</name>
<dbReference type="Proteomes" id="UP000738325">
    <property type="component" value="Unassembled WGS sequence"/>
</dbReference>
<accession>A0A9P6QWD0</accession>
<evidence type="ECO:0000256" key="1">
    <source>
        <dbReference type="SAM" id="MobiDB-lite"/>
    </source>
</evidence>
<organism evidence="2 3">
    <name type="scientific">Dissophora globulifera</name>
    <dbReference type="NCBI Taxonomy" id="979702"/>
    <lineage>
        <taxon>Eukaryota</taxon>
        <taxon>Fungi</taxon>
        <taxon>Fungi incertae sedis</taxon>
        <taxon>Mucoromycota</taxon>
        <taxon>Mortierellomycotina</taxon>
        <taxon>Mortierellomycetes</taxon>
        <taxon>Mortierellales</taxon>
        <taxon>Mortierellaceae</taxon>
        <taxon>Dissophora</taxon>
    </lineage>
</organism>
<protein>
    <submittedName>
        <fullName evidence="2">Uncharacterized protein</fullName>
    </submittedName>
</protein>
<sequence>NKLVKSFMDDFLIGESLEKYTTLREFQLLTCMEKCLLAHRMPQWRSSVALWIKSRVRNTKVASDVKLFKTVMKSGAVEEVGAAPPSPSGKEKNAFLDLEAEVDDDDYESKSDDYEMLEHQSSPRTTAAANFPKPPAPAFSFGGFGASVSASAFGAPASTSLFGSAAPPPPPTGAVLFGSPPPPPIVAGLVTASITRPPPMPTPAPPPPTGSMFNQNLRFMDTRSDTDSMEARQRAQQQLEQLQQFKPVDLTKEMAETYYWERQDAAIETGKTDVNAFWLDFVEWNETKGESFLTQNFLVNTRSFTDAMATIALLDVTFKPNNASVKR</sequence>
<proteinExistence type="predicted"/>
<gene>
    <name evidence="2" type="ORF">BGZ99_002970</name>
</gene>
<feature type="compositionally biased region" description="Basic and acidic residues" evidence="1">
    <location>
        <begin position="108"/>
        <end position="118"/>
    </location>
</feature>
<reference evidence="2" key="1">
    <citation type="journal article" date="2020" name="Fungal Divers.">
        <title>Resolving the Mortierellaceae phylogeny through synthesis of multi-gene phylogenetics and phylogenomics.</title>
        <authorList>
            <person name="Vandepol N."/>
            <person name="Liber J."/>
            <person name="Desiro A."/>
            <person name="Na H."/>
            <person name="Kennedy M."/>
            <person name="Barry K."/>
            <person name="Grigoriev I.V."/>
            <person name="Miller A.N."/>
            <person name="O'Donnell K."/>
            <person name="Stajich J.E."/>
            <person name="Bonito G."/>
        </authorList>
    </citation>
    <scope>NUCLEOTIDE SEQUENCE</scope>
    <source>
        <strain evidence="2">REB-010B</strain>
    </source>
</reference>
<dbReference type="AlphaFoldDB" id="A0A9P6QWD0"/>
<comment type="caution">
    <text evidence="2">The sequence shown here is derived from an EMBL/GenBank/DDBJ whole genome shotgun (WGS) entry which is preliminary data.</text>
</comment>
<dbReference type="OrthoDB" id="17798at2759"/>
<keyword evidence="3" id="KW-1185">Reference proteome</keyword>
<feature type="non-terminal residue" evidence="2">
    <location>
        <position position="1"/>
    </location>
</feature>
<evidence type="ECO:0000313" key="3">
    <source>
        <dbReference type="Proteomes" id="UP000738325"/>
    </source>
</evidence>
<evidence type="ECO:0000313" key="2">
    <source>
        <dbReference type="EMBL" id="KAG0302497.1"/>
    </source>
</evidence>
<feature type="non-terminal residue" evidence="2">
    <location>
        <position position="327"/>
    </location>
</feature>
<feature type="region of interest" description="Disordered" evidence="1">
    <location>
        <begin position="107"/>
        <end position="128"/>
    </location>
</feature>
<dbReference type="EMBL" id="JAAAIP010001979">
    <property type="protein sequence ID" value="KAG0302497.1"/>
    <property type="molecule type" value="Genomic_DNA"/>
</dbReference>